<evidence type="ECO:0000313" key="1">
    <source>
        <dbReference type="EMBL" id="BEI90003.1"/>
    </source>
</evidence>
<reference evidence="1" key="1">
    <citation type="journal article" date="2023" name="BMC Genomics">
        <title>Chromosome-level genome assemblies of Cutaneotrichosporon spp. (Trichosporonales, Basidiomycota) reveal imbalanced evolution between nucleotide sequences and chromosome synteny.</title>
        <authorList>
            <person name="Kobayashi Y."/>
            <person name="Kayamori A."/>
            <person name="Aoki K."/>
            <person name="Shiwa Y."/>
            <person name="Matsutani M."/>
            <person name="Fujita N."/>
            <person name="Sugita T."/>
            <person name="Iwasaki W."/>
            <person name="Tanaka N."/>
            <person name="Takashima M."/>
        </authorList>
    </citation>
    <scope>NUCLEOTIDE SEQUENCE</scope>
    <source>
        <strain evidence="1">HIS019</strain>
    </source>
</reference>
<organism evidence="1 2">
    <name type="scientific">Cutaneotrichosporon cavernicola</name>
    <dbReference type="NCBI Taxonomy" id="279322"/>
    <lineage>
        <taxon>Eukaryota</taxon>
        <taxon>Fungi</taxon>
        <taxon>Dikarya</taxon>
        <taxon>Basidiomycota</taxon>
        <taxon>Agaricomycotina</taxon>
        <taxon>Tremellomycetes</taxon>
        <taxon>Trichosporonales</taxon>
        <taxon>Trichosporonaceae</taxon>
        <taxon>Cutaneotrichosporon</taxon>
    </lineage>
</organism>
<dbReference type="EMBL" id="AP028214">
    <property type="protein sequence ID" value="BEI90003.1"/>
    <property type="molecule type" value="Genomic_DNA"/>
</dbReference>
<keyword evidence="2" id="KW-1185">Reference proteome</keyword>
<proteinExistence type="predicted"/>
<name>A0AA48IIU2_9TREE</name>
<sequence>MTPTAPLPAESFPHLIDDADSPLPAESFPHLIDDIFALAPPHSLLSLRSTNTTFRARADALIVSHLRFDGSSFSIPTPSKDKNLRIPVSDFLSSPLTNAVRVLDISPLPPGQPVQPSLLAPAARFRSLQTARVSRVLDYWEHGLFEVDTLVLPHGGLRAGHFDLLRKQVRKRIVAHVPQVWPERLFGDLGTILKFGRASELVLIFADSAVGGGGLEEQEQEGEGAGTALGLAAARGFGSDTTTSDPLASLDAAWPHLCGRLHIDIVNSGRSRRDWDDEGTSRRATEWRLWRRFESKYPDWGKEEMIAAARERIRFLSLAEYKNEVGAAFDTEMCF</sequence>
<protein>
    <recommendedName>
        <fullName evidence="3">F-box domain-containing protein</fullName>
    </recommendedName>
</protein>
<evidence type="ECO:0000313" key="2">
    <source>
        <dbReference type="Proteomes" id="UP001233271"/>
    </source>
</evidence>
<dbReference type="RefSeq" id="XP_060455269.1">
    <property type="nucleotide sequence ID" value="XM_060598480.1"/>
</dbReference>
<dbReference type="KEGG" id="ccac:CcaHIS019_0300730"/>
<gene>
    <name evidence="1" type="ORF">CcaverHIS019_0300730</name>
</gene>
<dbReference type="AlphaFoldDB" id="A0AA48IIU2"/>
<evidence type="ECO:0008006" key="3">
    <source>
        <dbReference type="Google" id="ProtNLM"/>
    </source>
</evidence>
<accession>A0AA48IIU2</accession>
<dbReference type="Proteomes" id="UP001233271">
    <property type="component" value="Chromosome 3"/>
</dbReference>
<dbReference type="GeneID" id="85493874"/>